<reference evidence="1" key="2">
    <citation type="journal article" date="2011" name="Microb. Ecol.">
        <title>Taxonomic and Functional Metagenomic Profiling of the Microbial Community in the Anoxic Sediment of a Sub-saline Shallow Lake (Laguna de Carrizo, Central Spain).</title>
        <authorList>
            <person name="Ferrer M."/>
            <person name="Guazzaroni M.E."/>
            <person name="Richter M."/>
            <person name="Garcia-Salamanca A."/>
            <person name="Yarza P."/>
            <person name="Suarez-Suarez A."/>
            <person name="Solano J."/>
            <person name="Alcaide M."/>
            <person name="van Dillewijn P."/>
            <person name="Molina-Henares M.A."/>
            <person name="Lopez-Cortes N."/>
            <person name="Al-Ramahi Y."/>
            <person name="Guerrero C."/>
            <person name="Acosta A."/>
            <person name="de Eugenio L.I."/>
            <person name="Martinez V."/>
            <person name="Marques S."/>
            <person name="Rojo F."/>
            <person name="Santero E."/>
            <person name="Genilloud O."/>
            <person name="Perez-Perez J."/>
            <person name="Rossello-Mora R."/>
            <person name="Ramos J.L."/>
        </authorList>
    </citation>
    <scope>NUCLEOTIDE SEQUENCE</scope>
</reference>
<accession>D9PIK2</accession>
<evidence type="ECO:0000313" key="1">
    <source>
        <dbReference type="EMBL" id="EFK96613.1"/>
    </source>
</evidence>
<sequence length="352" mass="37657">MIGSSGRKVLQVALAAALLWLGPAAAGELTADSVVARTGVAGGLCSFPRATAADEKLILELAKRPSMVVHAQAADGKVAAQLRAAGEAAGLLGRSLYVEAGDPAHLPFADRLVDMMVVTDLAESGVTPALRAEWLRVLSPRRGSALVGGAVLKAEMPSGADPWTHRCHGPDNAQVSTDTVFKPPYLTQWWALPRMEGFWGTTVVSGNGRIGHDGEEGVGMDAAEPLRLVEGGAAPTVETRPMWHITLTLAGPHVPEPVIKSALERLSLEHPFLLSGRYSADRAEVRYWEEAVDVAAALRMAVQLWDEHAESAQLPPWRVVGVEVVDRETFHRRGRYIHEQPGLVAAGRVVPF</sequence>
<proteinExistence type="predicted"/>
<name>D9PIK2_9ZZZZ</name>
<gene>
    <name evidence="1" type="ORF">LDC_1360</name>
</gene>
<reference evidence="1" key="1">
    <citation type="submission" date="2010-07" db="EMBL/GenBank/DDBJ databases">
        <authorList>
            <consortium name="CONSOLIDER consortium CSD2007-00005"/>
            <person name="Guazzaroni M.-E."/>
            <person name="Richter M."/>
            <person name="Garcia-Salamanca A."/>
            <person name="Yarza P."/>
            <person name="Ferrer M."/>
        </authorList>
    </citation>
    <scope>NUCLEOTIDE SEQUENCE</scope>
</reference>
<organism evidence="1">
    <name type="scientific">sediment metagenome</name>
    <dbReference type="NCBI Taxonomy" id="749907"/>
    <lineage>
        <taxon>unclassified sequences</taxon>
        <taxon>metagenomes</taxon>
        <taxon>ecological metagenomes</taxon>
    </lineage>
</organism>
<comment type="caution">
    <text evidence="1">The sequence shown here is derived from an EMBL/GenBank/DDBJ whole genome shotgun (WGS) entry which is preliminary data.</text>
</comment>
<dbReference type="EMBL" id="ADZX01000436">
    <property type="protein sequence ID" value="EFK96613.1"/>
    <property type="molecule type" value="Genomic_DNA"/>
</dbReference>
<protein>
    <submittedName>
        <fullName evidence="1">Uncharacterized protein</fullName>
    </submittedName>
</protein>
<dbReference type="AlphaFoldDB" id="D9PIK2"/>